<evidence type="ECO:0000256" key="5">
    <source>
        <dbReference type="SAM" id="Phobius"/>
    </source>
</evidence>
<evidence type="ECO:0000256" key="4">
    <source>
        <dbReference type="ARBA" id="ARBA00023136"/>
    </source>
</evidence>
<dbReference type="Pfam" id="PF02798">
    <property type="entry name" value="GST_N"/>
    <property type="match status" value="1"/>
</dbReference>
<dbReference type="SUPFAM" id="SSF47616">
    <property type="entry name" value="GST C-terminal domain-like"/>
    <property type="match status" value="1"/>
</dbReference>
<keyword evidence="8" id="KW-1185">Reference proteome</keyword>
<gene>
    <name evidence="7" type="ORF">TARUN_2009</name>
</gene>
<dbReference type="InterPro" id="IPR036282">
    <property type="entry name" value="Glutathione-S-Trfase_C_sf"/>
</dbReference>
<feature type="transmembrane region" description="Helical" evidence="5">
    <location>
        <begin position="580"/>
        <end position="598"/>
    </location>
</feature>
<feature type="transmembrane region" description="Helical" evidence="5">
    <location>
        <begin position="314"/>
        <end position="332"/>
    </location>
</feature>
<evidence type="ECO:0000256" key="1">
    <source>
        <dbReference type="ARBA" id="ARBA00004141"/>
    </source>
</evidence>
<feature type="transmembrane region" description="Helical" evidence="5">
    <location>
        <begin position="604"/>
        <end position="624"/>
    </location>
</feature>
<dbReference type="InterPro" id="IPR036249">
    <property type="entry name" value="Thioredoxin-like_sf"/>
</dbReference>
<sequence length="716" mass="78572">MLTSNVPALTLFYSPGACSFVPHVALCEAGLKFHLVLAKVGHMSKEFEAINPKRRVPVLIMGNEVITEMAAVLTAIATVAPEAGIFGKTPLERIRVYEWLNYLSTTAHGQAIAEIWRTERFTNNTEIYPQLRAKGYETMREIFAHIEAKFIAANITEFAVGSSYTAADSFLTVLYLWTARFTEVTIDIDNDYPFDHELFELHERKNPDDRTSRLADPPTVTKAKTPIVANNNIGKRPECFKSTFQEICFIFMATLAMATNSLVTGAMIIVTASIGRDLHMTQAQITWISAATTLSAGALQLPLGQLTDLLGRKAFFIAGMIGFSASSLVLGFSRNPFWMNILCGFLGLFSAVIVPPAIGILGAAYSEPSKRKNWAFACFSAGNPVGFGLGSIIMGISAKIFDWRAGFFFFTILWGLLAILSVWVVPSIEAFEPGPFGPRLAAGLRNFDITGTVLTIVGVGLFTTALTLGPGDGWKSAHVIAMLIVGFLLLVGFVIWEKRSPHPLMPLHIWRDKGFSFLMPISIFGVMSMLSSNFWLALFLQEVHHRSALTIAVDLLPQVISALITNLVAANILHRVNNSFIMAFGAAMYLVANLLLAVQNPQATYWAFIFPSLLTNVMGLDLQFNVTNMYVMQSLPSHQQSLAGGIFNMFIRLGTTVIFGMSTAVYSSVKDTVEGENDVFKPYKSAFYVSLGFAVLACLFVPFLRIGTQGNSPKEE</sequence>
<feature type="domain" description="Major facilitator superfamily (MFS) profile" evidence="6">
    <location>
        <begin position="249"/>
        <end position="709"/>
    </location>
</feature>
<dbReference type="PANTHER" id="PTHR42718">
    <property type="entry name" value="MAJOR FACILITATOR SUPERFAMILY MULTIDRUG TRANSPORTER MFSC"/>
    <property type="match status" value="1"/>
</dbReference>
<proteinExistence type="predicted"/>
<evidence type="ECO:0000256" key="2">
    <source>
        <dbReference type="ARBA" id="ARBA00022692"/>
    </source>
</evidence>
<dbReference type="InterPro" id="IPR011701">
    <property type="entry name" value="MFS"/>
</dbReference>
<reference evidence="7 8" key="1">
    <citation type="journal article" date="2018" name="PLoS Pathog.">
        <title>Evolution of structural diversity of trichothecenes, a family of toxins produced by plant pathogenic and entomopathogenic fungi.</title>
        <authorList>
            <person name="Proctor R.H."/>
            <person name="McCormick S.P."/>
            <person name="Kim H.S."/>
            <person name="Cardoza R.E."/>
            <person name="Stanley A.M."/>
            <person name="Lindo L."/>
            <person name="Kelly A."/>
            <person name="Brown D.W."/>
            <person name="Lee T."/>
            <person name="Vaughan M.M."/>
            <person name="Alexander N.J."/>
            <person name="Busman M."/>
            <person name="Gutierrez S."/>
        </authorList>
    </citation>
    <scope>NUCLEOTIDE SEQUENCE [LARGE SCALE GENOMIC DNA]</scope>
    <source>
        <strain evidence="7 8">IBT 40837</strain>
    </source>
</reference>
<dbReference type="GO" id="GO:0022857">
    <property type="term" value="F:transmembrane transporter activity"/>
    <property type="evidence" value="ECO:0007669"/>
    <property type="project" value="InterPro"/>
</dbReference>
<feature type="transmembrane region" description="Helical" evidence="5">
    <location>
        <begin position="645"/>
        <end position="666"/>
    </location>
</feature>
<dbReference type="OrthoDB" id="4898303at2759"/>
<keyword evidence="3 5" id="KW-1133">Transmembrane helix</keyword>
<dbReference type="PANTHER" id="PTHR42718:SF23">
    <property type="entry name" value="MAJOR FACILITATOR SUPERFAMILY (MFS) PROFILE DOMAIN-CONTAINING PROTEIN"/>
    <property type="match status" value="1"/>
</dbReference>
<feature type="transmembrane region" description="Helical" evidence="5">
    <location>
        <begin position="374"/>
        <end position="401"/>
    </location>
</feature>
<evidence type="ECO:0000313" key="8">
    <source>
        <dbReference type="Proteomes" id="UP000266272"/>
    </source>
</evidence>
<accession>A0A395NVR3</accession>
<dbReference type="CDD" id="cd03057">
    <property type="entry name" value="GST_N_Beta"/>
    <property type="match status" value="1"/>
</dbReference>
<protein>
    <submittedName>
        <fullName evidence="7">Major facilitator superfamily</fullName>
    </submittedName>
</protein>
<feature type="transmembrane region" description="Helical" evidence="5">
    <location>
        <begin position="338"/>
        <end position="362"/>
    </location>
</feature>
<keyword evidence="4 5" id="KW-0472">Membrane</keyword>
<organism evidence="7 8">
    <name type="scientific">Trichoderma arundinaceum</name>
    <dbReference type="NCBI Taxonomy" id="490622"/>
    <lineage>
        <taxon>Eukaryota</taxon>
        <taxon>Fungi</taxon>
        <taxon>Dikarya</taxon>
        <taxon>Ascomycota</taxon>
        <taxon>Pezizomycotina</taxon>
        <taxon>Sordariomycetes</taxon>
        <taxon>Hypocreomycetidae</taxon>
        <taxon>Hypocreales</taxon>
        <taxon>Hypocreaceae</taxon>
        <taxon>Trichoderma</taxon>
    </lineage>
</organism>
<evidence type="ECO:0000313" key="7">
    <source>
        <dbReference type="EMBL" id="RFU80199.1"/>
    </source>
</evidence>
<dbReference type="InterPro" id="IPR004045">
    <property type="entry name" value="Glutathione_S-Trfase_N"/>
</dbReference>
<evidence type="ECO:0000256" key="3">
    <source>
        <dbReference type="ARBA" id="ARBA00022989"/>
    </source>
</evidence>
<dbReference type="PROSITE" id="PS50850">
    <property type="entry name" value="MFS"/>
    <property type="match status" value="1"/>
</dbReference>
<dbReference type="SUPFAM" id="SSF103473">
    <property type="entry name" value="MFS general substrate transporter"/>
    <property type="match status" value="1"/>
</dbReference>
<dbReference type="Pfam" id="PF07690">
    <property type="entry name" value="MFS_1"/>
    <property type="match status" value="1"/>
</dbReference>
<dbReference type="AlphaFoldDB" id="A0A395NVR3"/>
<comment type="caution">
    <text evidence="7">The sequence shown here is derived from an EMBL/GenBank/DDBJ whole genome shotgun (WGS) entry which is preliminary data.</text>
</comment>
<feature type="transmembrane region" description="Helical" evidence="5">
    <location>
        <begin position="517"/>
        <end position="540"/>
    </location>
</feature>
<dbReference type="Gene3D" id="1.20.1250.20">
    <property type="entry name" value="MFS general substrate transporter like domains"/>
    <property type="match status" value="2"/>
</dbReference>
<dbReference type="SUPFAM" id="SSF52833">
    <property type="entry name" value="Thioredoxin-like"/>
    <property type="match status" value="1"/>
</dbReference>
<dbReference type="Gene3D" id="1.20.1050.10">
    <property type="match status" value="1"/>
</dbReference>
<feature type="transmembrane region" description="Helical" evidence="5">
    <location>
        <begin position="407"/>
        <end position="428"/>
    </location>
</feature>
<evidence type="ECO:0000259" key="6">
    <source>
        <dbReference type="PROSITE" id="PS50850"/>
    </source>
</evidence>
<dbReference type="EMBL" id="PXOA01000120">
    <property type="protein sequence ID" value="RFU80199.1"/>
    <property type="molecule type" value="Genomic_DNA"/>
</dbReference>
<feature type="transmembrane region" description="Helical" evidence="5">
    <location>
        <begin position="686"/>
        <end position="704"/>
    </location>
</feature>
<dbReference type="InterPro" id="IPR020846">
    <property type="entry name" value="MFS_dom"/>
</dbReference>
<comment type="subcellular location">
    <subcellularLocation>
        <location evidence="1">Membrane</location>
        <topology evidence="1">Multi-pass membrane protein</topology>
    </subcellularLocation>
</comment>
<dbReference type="InterPro" id="IPR036259">
    <property type="entry name" value="MFS_trans_sf"/>
</dbReference>
<keyword evidence="2 5" id="KW-0812">Transmembrane</keyword>
<feature type="transmembrane region" description="Helical" evidence="5">
    <location>
        <begin position="249"/>
        <end position="270"/>
    </location>
</feature>
<dbReference type="GO" id="GO:0016020">
    <property type="term" value="C:membrane"/>
    <property type="evidence" value="ECO:0007669"/>
    <property type="project" value="UniProtKB-SubCell"/>
</dbReference>
<dbReference type="Gene3D" id="3.40.30.10">
    <property type="entry name" value="Glutaredoxin"/>
    <property type="match status" value="1"/>
</dbReference>
<feature type="transmembrane region" description="Helical" evidence="5">
    <location>
        <begin position="476"/>
        <end position="496"/>
    </location>
</feature>
<name>A0A395NVR3_TRIAR</name>
<feature type="transmembrane region" description="Helical" evidence="5">
    <location>
        <begin position="555"/>
        <end position="573"/>
    </location>
</feature>
<dbReference type="Proteomes" id="UP000266272">
    <property type="component" value="Unassembled WGS sequence"/>
</dbReference>
<feature type="transmembrane region" description="Helical" evidence="5">
    <location>
        <begin position="449"/>
        <end position="470"/>
    </location>
</feature>